<sequence>MAPSPVTQLTTTSNTEPVEQGVPSLEQIETVWLDLRRLQQEITETFRDIIRCFSPPILAYRVIISHLSVLVSIVVVNEREYTGHGVA</sequence>
<protein>
    <submittedName>
        <fullName evidence="2">Uncharacterized protein</fullName>
    </submittedName>
</protein>
<gene>
    <name evidence="2" type="ORF">HNAJ_LOCUS6293</name>
</gene>
<evidence type="ECO:0000313" key="2">
    <source>
        <dbReference type="EMBL" id="VDO02153.1"/>
    </source>
</evidence>
<name>A0A3P7T3I3_RODNA</name>
<dbReference type="AlphaFoldDB" id="A0A3P7T3I3"/>
<feature type="region of interest" description="Disordered" evidence="1">
    <location>
        <begin position="1"/>
        <end position="21"/>
    </location>
</feature>
<dbReference type="EMBL" id="UZAE01006615">
    <property type="protein sequence ID" value="VDO02153.1"/>
    <property type="molecule type" value="Genomic_DNA"/>
</dbReference>
<reference evidence="2 3" key="1">
    <citation type="submission" date="2018-11" db="EMBL/GenBank/DDBJ databases">
        <authorList>
            <consortium name="Pathogen Informatics"/>
        </authorList>
    </citation>
    <scope>NUCLEOTIDE SEQUENCE [LARGE SCALE GENOMIC DNA]</scope>
</reference>
<accession>A0A3P7T3I3</accession>
<organism evidence="2 3">
    <name type="scientific">Rodentolepis nana</name>
    <name type="common">Dwarf tapeworm</name>
    <name type="synonym">Hymenolepis nana</name>
    <dbReference type="NCBI Taxonomy" id="102285"/>
    <lineage>
        <taxon>Eukaryota</taxon>
        <taxon>Metazoa</taxon>
        <taxon>Spiralia</taxon>
        <taxon>Lophotrochozoa</taxon>
        <taxon>Platyhelminthes</taxon>
        <taxon>Cestoda</taxon>
        <taxon>Eucestoda</taxon>
        <taxon>Cyclophyllidea</taxon>
        <taxon>Hymenolepididae</taxon>
        <taxon>Rodentolepis</taxon>
    </lineage>
</organism>
<feature type="compositionally biased region" description="Polar residues" evidence="1">
    <location>
        <begin position="1"/>
        <end position="17"/>
    </location>
</feature>
<dbReference type="Proteomes" id="UP000278807">
    <property type="component" value="Unassembled WGS sequence"/>
</dbReference>
<proteinExistence type="predicted"/>
<evidence type="ECO:0000313" key="3">
    <source>
        <dbReference type="Proteomes" id="UP000278807"/>
    </source>
</evidence>
<keyword evidence="3" id="KW-1185">Reference proteome</keyword>
<evidence type="ECO:0000256" key="1">
    <source>
        <dbReference type="SAM" id="MobiDB-lite"/>
    </source>
</evidence>